<comment type="caution">
    <text evidence="2">The sequence shown here is derived from an EMBL/GenBank/DDBJ whole genome shotgun (WGS) entry which is preliminary data.</text>
</comment>
<protein>
    <submittedName>
        <fullName evidence="2">WXG100 family type VII secretion target</fullName>
    </submittedName>
</protein>
<dbReference type="Pfam" id="PF06013">
    <property type="entry name" value="WXG100"/>
    <property type="match status" value="1"/>
</dbReference>
<keyword evidence="3" id="KW-1185">Reference proteome</keyword>
<proteinExistence type="predicted"/>
<evidence type="ECO:0000313" key="3">
    <source>
        <dbReference type="Proteomes" id="UP000598360"/>
    </source>
</evidence>
<dbReference type="Proteomes" id="UP000598360">
    <property type="component" value="Unassembled WGS sequence"/>
</dbReference>
<dbReference type="SUPFAM" id="SSF140453">
    <property type="entry name" value="EsxAB dimer-like"/>
    <property type="match status" value="1"/>
</dbReference>
<organism evidence="2 3">
    <name type="scientific">Saccharopolyspora montiporae</name>
    <dbReference type="NCBI Taxonomy" id="2781240"/>
    <lineage>
        <taxon>Bacteria</taxon>
        <taxon>Bacillati</taxon>
        <taxon>Actinomycetota</taxon>
        <taxon>Actinomycetes</taxon>
        <taxon>Pseudonocardiales</taxon>
        <taxon>Pseudonocardiaceae</taxon>
        <taxon>Saccharopolyspora</taxon>
    </lineage>
</organism>
<dbReference type="AlphaFoldDB" id="A0A929BAT6"/>
<dbReference type="EMBL" id="JADEYC010000018">
    <property type="protein sequence ID" value="MBE9374965.1"/>
    <property type="molecule type" value="Genomic_DNA"/>
</dbReference>
<dbReference type="Gene3D" id="1.10.287.1060">
    <property type="entry name" value="ESAT-6-like"/>
    <property type="match status" value="1"/>
</dbReference>
<sequence>MTGNLEAAQDNAALSMTADQVDTSAFGDIKLVKDVIGGAENLSKGDVEAAKGDIESFLSDAASCAADPITFLAGTGVEFVLDFVTPVRDAIQLVTGDSEALTQGAKAFSEVSQDLEQLAEKLTQTLDGDLAEWEGQAADAMRTKMGEFIDGVQNTAGQAHNLSELLQMSSTMMEAAEGVIKGILAEFLTWAVATWLTALATAPATAGGSTAAAGAATTVEAAITCARTAEKVKKVVKTIEMVQLAITAIKAVLDSIRIAESVQQITDGADGKGGNSDAQDGSEAAGNTNDGLTEVKSRGDHVAKQNQERAEEAGYTLDDTNKAAVQNEDGSTTQIKSDGELIHGTTSQNTPSYGAADWGKSGLNQVGSGLDTAADQLEEQAKGGGFSDVPSDKTIEGQLDW</sequence>
<evidence type="ECO:0000256" key="1">
    <source>
        <dbReference type="SAM" id="MobiDB-lite"/>
    </source>
</evidence>
<reference evidence="2" key="1">
    <citation type="submission" date="2020-10" db="EMBL/GenBank/DDBJ databases">
        <title>Diversity and distribution of actinomycetes associated with coral in the coast of Hainan.</title>
        <authorList>
            <person name="Li F."/>
        </authorList>
    </citation>
    <scope>NUCLEOTIDE SEQUENCE</scope>
    <source>
        <strain evidence="2">HNM0983</strain>
    </source>
</reference>
<feature type="region of interest" description="Disordered" evidence="1">
    <location>
        <begin position="266"/>
        <end position="401"/>
    </location>
</feature>
<dbReference type="RefSeq" id="WP_193928417.1">
    <property type="nucleotide sequence ID" value="NZ_JADEYC010000018.1"/>
</dbReference>
<feature type="compositionally biased region" description="Basic and acidic residues" evidence="1">
    <location>
        <begin position="293"/>
        <end position="312"/>
    </location>
</feature>
<dbReference type="InterPro" id="IPR036689">
    <property type="entry name" value="ESAT-6-like_sf"/>
</dbReference>
<gene>
    <name evidence="2" type="ORF">IQ251_10990</name>
</gene>
<accession>A0A929BAT6</accession>
<evidence type="ECO:0000313" key="2">
    <source>
        <dbReference type="EMBL" id="MBE9374965.1"/>
    </source>
</evidence>
<dbReference type="InterPro" id="IPR010310">
    <property type="entry name" value="T7SS_ESAT-6-like"/>
</dbReference>
<name>A0A929BAT6_9PSEU</name>